<geneLocation type="plasmid" evidence="2 3">
    <name>pPma4326F</name>
</geneLocation>
<keyword evidence="1" id="KW-0812">Transmembrane</keyword>
<name>A0A8T8CA89_PSEYM</name>
<evidence type="ECO:0000313" key="3">
    <source>
        <dbReference type="Proteomes" id="UP000003811"/>
    </source>
</evidence>
<dbReference type="AlphaFoldDB" id="A0A8T8CA89"/>
<dbReference type="Proteomes" id="UP000003811">
    <property type="component" value="Plasmid pPma4326F"/>
</dbReference>
<feature type="transmembrane region" description="Helical" evidence="1">
    <location>
        <begin position="68"/>
        <end position="88"/>
    </location>
</feature>
<feature type="transmembrane region" description="Helical" evidence="1">
    <location>
        <begin position="37"/>
        <end position="62"/>
    </location>
</feature>
<sequence>MPIFISQLSKDEIQRRWDLASAAKKAELKRSLRDPKVWLEQVMSLIGAAIKTFCLVLVVNSVFRDQGIIAPMGLSFFLCLPIVALNPWQMFWRYVPLDRASAAYQRVIDDLNDKL</sequence>
<proteinExistence type="predicted"/>
<keyword evidence="2" id="KW-0614">Plasmid</keyword>
<keyword evidence="1" id="KW-1133">Transmembrane helix</keyword>
<evidence type="ECO:0000313" key="2">
    <source>
        <dbReference type="EMBL" id="QHF00490.1"/>
    </source>
</evidence>
<reference evidence="2 3" key="1">
    <citation type="journal article" date="2011" name="PLoS Pathog.">
        <title>Dynamic evolution of pathogenicity revealed by sequencing and comparative genomics of 19 Pseudomonas syringae isolates.</title>
        <authorList>
            <person name="Baltrus D.A."/>
            <person name="Nishimura M.T."/>
            <person name="Romanchuk A."/>
            <person name="Chang J.H."/>
            <person name="Mukhtar M.S."/>
            <person name="Cherkis K."/>
            <person name="Roach J."/>
            <person name="Grant S.R."/>
            <person name="Jones C.D."/>
            <person name="Dangl J.L."/>
        </authorList>
    </citation>
    <scope>NUCLEOTIDE SEQUENCE [LARGE SCALE GENOMIC DNA]</scope>
    <source>
        <strain evidence="2 3">ES4326</strain>
    </source>
</reference>
<organism evidence="2 3">
    <name type="scientific">Pseudomonas syringae pv. maculicola str. ES4326</name>
    <dbReference type="NCBI Taxonomy" id="629265"/>
    <lineage>
        <taxon>Bacteria</taxon>
        <taxon>Pseudomonadati</taxon>
        <taxon>Pseudomonadota</taxon>
        <taxon>Gammaproteobacteria</taxon>
        <taxon>Pseudomonadales</taxon>
        <taxon>Pseudomonadaceae</taxon>
        <taxon>Pseudomonas</taxon>
    </lineage>
</organism>
<keyword evidence="1" id="KW-0472">Membrane</keyword>
<protein>
    <submittedName>
        <fullName evidence="2">Uncharacterized protein</fullName>
    </submittedName>
</protein>
<accession>A0A8T8CA89</accession>
<evidence type="ECO:0000256" key="1">
    <source>
        <dbReference type="SAM" id="Phobius"/>
    </source>
</evidence>
<dbReference type="EMBL" id="CP047261">
    <property type="protein sequence ID" value="QHF00490.1"/>
    <property type="molecule type" value="Genomic_DNA"/>
</dbReference>
<gene>
    <name evidence="2" type="ORF">PMA4326_028655</name>
</gene>
<dbReference type="RefSeq" id="WP_159372471.1">
    <property type="nucleotide sequence ID" value="NZ_CP047261.1"/>
</dbReference>